<evidence type="ECO:0000313" key="2">
    <source>
        <dbReference type="EMBL" id="CAH1099853.1"/>
    </source>
</evidence>
<accession>A0A9P0CGW6</accession>
<keyword evidence="3" id="KW-1185">Reference proteome</keyword>
<protein>
    <recommendedName>
        <fullName evidence="1">DUF4371 domain-containing protein</fullName>
    </recommendedName>
</protein>
<dbReference type="PANTHER" id="PTHR37162:SF1">
    <property type="entry name" value="BED-TYPE DOMAIN-CONTAINING PROTEIN"/>
    <property type="match status" value="1"/>
</dbReference>
<evidence type="ECO:0000313" key="3">
    <source>
        <dbReference type="Proteomes" id="UP001153636"/>
    </source>
</evidence>
<dbReference type="PANTHER" id="PTHR37162">
    <property type="entry name" value="HAT FAMILY DIMERISATION DOMAINCONTAINING PROTEIN-RELATED"/>
    <property type="match status" value="1"/>
</dbReference>
<dbReference type="SUPFAM" id="SSF53098">
    <property type="entry name" value="Ribonuclease H-like"/>
    <property type="match status" value="1"/>
</dbReference>
<feature type="domain" description="DUF4371" evidence="1">
    <location>
        <begin position="128"/>
        <end position="238"/>
    </location>
</feature>
<organism evidence="2 3">
    <name type="scientific">Psylliodes chrysocephalus</name>
    <dbReference type="NCBI Taxonomy" id="3402493"/>
    <lineage>
        <taxon>Eukaryota</taxon>
        <taxon>Metazoa</taxon>
        <taxon>Ecdysozoa</taxon>
        <taxon>Arthropoda</taxon>
        <taxon>Hexapoda</taxon>
        <taxon>Insecta</taxon>
        <taxon>Pterygota</taxon>
        <taxon>Neoptera</taxon>
        <taxon>Endopterygota</taxon>
        <taxon>Coleoptera</taxon>
        <taxon>Polyphaga</taxon>
        <taxon>Cucujiformia</taxon>
        <taxon>Chrysomeloidea</taxon>
        <taxon>Chrysomelidae</taxon>
        <taxon>Galerucinae</taxon>
        <taxon>Alticini</taxon>
        <taxon>Psylliodes</taxon>
    </lineage>
</organism>
<sequence length="256" mass="28924">MSSSSDENDGPPKNKYINKAKVFQNAWLDNPLYKNWLTSMKGNLEKCRCSVCNTTLACGKSELDKHAKGQKHIKKMAAVRSTPSVSTFVRAPDQHNNQVKSLEIGISAFFAEHNIAFQNVDHLIDVLKNKIPDSKIVKDVALHRTKVETEEITQFLKNQRFSILLDESTDISEKKLLCLLVRYINKEFKICTTLLELIELDAKDCSAAVLFTAINNCFDTKGIPFQNIVGVASDGAAVEKPIHFFRELKKKFLMRC</sequence>
<dbReference type="EMBL" id="OV651813">
    <property type="protein sequence ID" value="CAH1099853.1"/>
    <property type="molecule type" value="Genomic_DNA"/>
</dbReference>
<dbReference type="AlphaFoldDB" id="A0A9P0CGW6"/>
<evidence type="ECO:0000259" key="1">
    <source>
        <dbReference type="Pfam" id="PF14291"/>
    </source>
</evidence>
<dbReference type="OrthoDB" id="6783358at2759"/>
<dbReference type="Pfam" id="PF14291">
    <property type="entry name" value="DUF4371"/>
    <property type="match status" value="1"/>
</dbReference>
<dbReference type="Proteomes" id="UP001153636">
    <property type="component" value="Chromosome 1"/>
</dbReference>
<name>A0A9P0CGW6_9CUCU</name>
<gene>
    <name evidence="2" type="ORF">PSYICH_LOCUS448</name>
</gene>
<dbReference type="InterPro" id="IPR012337">
    <property type="entry name" value="RNaseH-like_sf"/>
</dbReference>
<proteinExistence type="predicted"/>
<dbReference type="InterPro" id="IPR025398">
    <property type="entry name" value="DUF4371"/>
</dbReference>
<reference evidence="2" key="1">
    <citation type="submission" date="2022-01" db="EMBL/GenBank/DDBJ databases">
        <authorList>
            <person name="King R."/>
        </authorList>
    </citation>
    <scope>NUCLEOTIDE SEQUENCE</scope>
</reference>